<dbReference type="Proteomes" id="UP000242763">
    <property type="component" value="Unassembled WGS sequence"/>
</dbReference>
<evidence type="ECO:0000259" key="7">
    <source>
        <dbReference type="Pfam" id="PF00892"/>
    </source>
</evidence>
<evidence type="ECO:0000256" key="3">
    <source>
        <dbReference type="ARBA" id="ARBA00022692"/>
    </source>
</evidence>
<accession>A0A1I3SIU4</accession>
<organism evidence="8 9">
    <name type="scientific">Aquamicrobium aerolatum DSM 21857</name>
    <dbReference type="NCBI Taxonomy" id="1121003"/>
    <lineage>
        <taxon>Bacteria</taxon>
        <taxon>Pseudomonadati</taxon>
        <taxon>Pseudomonadota</taxon>
        <taxon>Alphaproteobacteria</taxon>
        <taxon>Hyphomicrobiales</taxon>
        <taxon>Phyllobacteriaceae</taxon>
        <taxon>Aerobium</taxon>
    </lineage>
</organism>
<dbReference type="InterPro" id="IPR037185">
    <property type="entry name" value="EmrE-like"/>
</dbReference>
<feature type="transmembrane region" description="Helical" evidence="6">
    <location>
        <begin position="271"/>
        <end position="287"/>
    </location>
</feature>
<feature type="transmembrane region" description="Helical" evidence="6">
    <location>
        <begin position="156"/>
        <end position="174"/>
    </location>
</feature>
<keyword evidence="2" id="KW-1003">Cell membrane</keyword>
<feature type="transmembrane region" description="Helical" evidence="6">
    <location>
        <begin position="67"/>
        <end position="88"/>
    </location>
</feature>
<sequence>MSRNAYVLLLLTMLMWGGNAVAGKMAVGHISPMVLTTFRWLGAVALMLAIGIPQLRRDWHVVRPRLLYLFLLGAAGFTLFNAAMYTALTFTTVINVSIEQAGMPMFIFIANFVLYRIGVSAGQVIGFSLSMVGVALTATHGNLLTLSEQQINSGDLLMLAAVLLYAGYTIALRYKPAIHWKSLMSVMAVAAALTSLPFMAWEVATDAAIWPDMRGWGIVLYTAIFPSVVSQLFYVRAVDLIGANRAGLFINLVPIFGTILSIAILGEDLEMYHIAALVMVLGGIWLAENSGRKRAARD</sequence>
<dbReference type="Pfam" id="PF00892">
    <property type="entry name" value="EamA"/>
    <property type="match status" value="2"/>
</dbReference>
<feature type="transmembrane region" description="Helical" evidence="6">
    <location>
        <begin position="186"/>
        <end position="204"/>
    </location>
</feature>
<evidence type="ECO:0000256" key="1">
    <source>
        <dbReference type="ARBA" id="ARBA00004651"/>
    </source>
</evidence>
<dbReference type="EMBL" id="FORF01000030">
    <property type="protein sequence ID" value="SFJ57561.1"/>
    <property type="molecule type" value="Genomic_DNA"/>
</dbReference>
<feature type="transmembrane region" description="Helical" evidence="6">
    <location>
        <begin position="100"/>
        <end position="117"/>
    </location>
</feature>
<dbReference type="InterPro" id="IPR000620">
    <property type="entry name" value="EamA_dom"/>
</dbReference>
<comment type="subcellular location">
    <subcellularLocation>
        <location evidence="1">Cell membrane</location>
        <topology evidence="1">Multi-pass membrane protein</topology>
    </subcellularLocation>
</comment>
<dbReference type="OrthoDB" id="9806889at2"/>
<dbReference type="SUPFAM" id="SSF103481">
    <property type="entry name" value="Multidrug resistance efflux transporter EmrE"/>
    <property type="match status" value="2"/>
</dbReference>
<keyword evidence="4 6" id="KW-1133">Transmembrane helix</keyword>
<evidence type="ECO:0000256" key="2">
    <source>
        <dbReference type="ARBA" id="ARBA00022475"/>
    </source>
</evidence>
<dbReference type="PANTHER" id="PTHR32322:SF18">
    <property type="entry name" value="S-ADENOSYLMETHIONINE_S-ADENOSYLHOMOCYSTEINE TRANSPORTER"/>
    <property type="match status" value="1"/>
</dbReference>
<name>A0A1I3SIU4_9HYPH</name>
<dbReference type="GO" id="GO:0005886">
    <property type="term" value="C:plasma membrane"/>
    <property type="evidence" value="ECO:0007669"/>
    <property type="project" value="UniProtKB-SubCell"/>
</dbReference>
<evidence type="ECO:0000256" key="6">
    <source>
        <dbReference type="SAM" id="Phobius"/>
    </source>
</evidence>
<feature type="domain" description="EamA" evidence="7">
    <location>
        <begin position="5"/>
        <end position="138"/>
    </location>
</feature>
<dbReference type="RefSeq" id="WP_091524752.1">
    <property type="nucleotide sequence ID" value="NZ_FORF01000030.1"/>
</dbReference>
<feature type="transmembrane region" description="Helical" evidence="6">
    <location>
        <begin position="124"/>
        <end position="144"/>
    </location>
</feature>
<keyword evidence="5 6" id="KW-0472">Membrane</keyword>
<dbReference type="InterPro" id="IPR050638">
    <property type="entry name" value="AA-Vitamin_Transporters"/>
</dbReference>
<evidence type="ECO:0000256" key="4">
    <source>
        <dbReference type="ARBA" id="ARBA00022989"/>
    </source>
</evidence>
<evidence type="ECO:0000256" key="5">
    <source>
        <dbReference type="ARBA" id="ARBA00023136"/>
    </source>
</evidence>
<feature type="domain" description="EamA" evidence="7">
    <location>
        <begin position="153"/>
        <end position="286"/>
    </location>
</feature>
<gene>
    <name evidence="8" type="ORF">SAMN03080618_03362</name>
</gene>
<keyword evidence="9" id="KW-1185">Reference proteome</keyword>
<dbReference type="STRING" id="1121003.SAMN03080618_03362"/>
<feature type="transmembrane region" description="Helical" evidence="6">
    <location>
        <begin position="246"/>
        <end position="265"/>
    </location>
</feature>
<feature type="transmembrane region" description="Helical" evidence="6">
    <location>
        <begin position="216"/>
        <end position="234"/>
    </location>
</feature>
<dbReference type="AlphaFoldDB" id="A0A1I3SIU4"/>
<proteinExistence type="predicted"/>
<feature type="transmembrane region" description="Helical" evidence="6">
    <location>
        <begin position="38"/>
        <end position="55"/>
    </location>
</feature>
<reference evidence="9" key="1">
    <citation type="submission" date="2016-10" db="EMBL/GenBank/DDBJ databases">
        <authorList>
            <person name="Varghese N."/>
            <person name="Submissions S."/>
        </authorList>
    </citation>
    <scope>NUCLEOTIDE SEQUENCE [LARGE SCALE GENOMIC DNA]</scope>
    <source>
        <strain evidence="9">DSM 21857</strain>
    </source>
</reference>
<dbReference type="PANTHER" id="PTHR32322">
    <property type="entry name" value="INNER MEMBRANE TRANSPORTER"/>
    <property type="match status" value="1"/>
</dbReference>
<keyword evidence="3 6" id="KW-0812">Transmembrane</keyword>
<protein>
    <submittedName>
        <fullName evidence="8">Permease of the drug/metabolite transporter (DMT) superfamily</fullName>
    </submittedName>
</protein>
<evidence type="ECO:0000313" key="9">
    <source>
        <dbReference type="Proteomes" id="UP000242763"/>
    </source>
</evidence>
<evidence type="ECO:0000313" key="8">
    <source>
        <dbReference type="EMBL" id="SFJ57561.1"/>
    </source>
</evidence>